<dbReference type="PANTHER" id="PTHR44196">
    <property type="entry name" value="DEHYDROGENASE/REDUCTASE SDR FAMILY MEMBER 7B"/>
    <property type="match status" value="1"/>
</dbReference>
<sequence>MDVRGARVLLTGASGGIGQALAAAFAARGAHVILTGRRADVLEPLAERLGGRAVVADLTDRSVIGDLLDRAGEIDILVANAALPASGRLPDFTVGEIDRALDVNLRAPIVMARLAGERMAERGRGHLVFISSLSGKSASGGASLYNATKFGMRGFALALREELRPRGVGVSTVFPGFIREAGMFADANVTLPRGVGTRSPQDVARATIRAVERNRAEVDVAPLGLRLGVLVAQVSPGLNAFVQRHFGGAEVTRALAKGQRTKR</sequence>
<evidence type="ECO:0000256" key="2">
    <source>
        <dbReference type="ARBA" id="ARBA00023002"/>
    </source>
</evidence>
<evidence type="ECO:0000256" key="3">
    <source>
        <dbReference type="RuleBase" id="RU000363"/>
    </source>
</evidence>
<dbReference type="OrthoDB" id="5178125at2"/>
<dbReference type="Pfam" id="PF00106">
    <property type="entry name" value="adh_short"/>
    <property type="match status" value="1"/>
</dbReference>
<dbReference type="RefSeq" id="WP_103940411.1">
    <property type="nucleotide sequence ID" value="NZ_FNVO01000011.1"/>
</dbReference>
<dbReference type="PROSITE" id="PS00061">
    <property type="entry name" value="ADH_SHORT"/>
    <property type="match status" value="1"/>
</dbReference>
<protein>
    <submittedName>
        <fullName evidence="4">Short-chain dehydrogenase</fullName>
    </submittedName>
</protein>
<dbReference type="PRINTS" id="PR00080">
    <property type="entry name" value="SDRFAMILY"/>
</dbReference>
<dbReference type="InterPro" id="IPR002347">
    <property type="entry name" value="SDR_fam"/>
</dbReference>
<evidence type="ECO:0000313" key="4">
    <source>
        <dbReference type="EMBL" id="SEG75403.1"/>
    </source>
</evidence>
<keyword evidence="2" id="KW-0560">Oxidoreductase</keyword>
<gene>
    <name evidence="4" type="ORF">SAMN04489712_11133</name>
</gene>
<dbReference type="GO" id="GO:0016491">
    <property type="term" value="F:oxidoreductase activity"/>
    <property type="evidence" value="ECO:0007669"/>
    <property type="project" value="UniProtKB-KW"/>
</dbReference>
<name>A0A1H6CRX5_9ACTN</name>
<evidence type="ECO:0000256" key="1">
    <source>
        <dbReference type="ARBA" id="ARBA00006484"/>
    </source>
</evidence>
<accession>A0A1H6CRX5</accession>
<keyword evidence="5" id="KW-1185">Reference proteome</keyword>
<proteinExistence type="inferred from homology"/>
<dbReference type="Proteomes" id="UP000236723">
    <property type="component" value="Unassembled WGS sequence"/>
</dbReference>
<dbReference type="InterPro" id="IPR036291">
    <property type="entry name" value="NAD(P)-bd_dom_sf"/>
</dbReference>
<reference evidence="5" key="1">
    <citation type="submission" date="2016-10" db="EMBL/GenBank/DDBJ databases">
        <authorList>
            <person name="Varghese N."/>
            <person name="Submissions S."/>
        </authorList>
    </citation>
    <scope>NUCLEOTIDE SEQUENCE [LARGE SCALE GENOMIC DNA]</scope>
    <source>
        <strain evidence="5">DSM 43163</strain>
    </source>
</reference>
<dbReference type="AlphaFoldDB" id="A0A1H6CRX5"/>
<comment type="similarity">
    <text evidence="1 3">Belongs to the short-chain dehydrogenases/reductases (SDR) family.</text>
</comment>
<dbReference type="PRINTS" id="PR00081">
    <property type="entry name" value="GDHRDH"/>
</dbReference>
<organism evidence="4 5">
    <name type="scientific">Thermomonospora echinospora</name>
    <dbReference type="NCBI Taxonomy" id="1992"/>
    <lineage>
        <taxon>Bacteria</taxon>
        <taxon>Bacillati</taxon>
        <taxon>Actinomycetota</taxon>
        <taxon>Actinomycetes</taxon>
        <taxon>Streptosporangiales</taxon>
        <taxon>Thermomonosporaceae</taxon>
        <taxon>Thermomonospora</taxon>
    </lineage>
</organism>
<dbReference type="EMBL" id="FNVO01000011">
    <property type="protein sequence ID" value="SEG75403.1"/>
    <property type="molecule type" value="Genomic_DNA"/>
</dbReference>
<dbReference type="SUPFAM" id="SSF51735">
    <property type="entry name" value="NAD(P)-binding Rossmann-fold domains"/>
    <property type="match status" value="1"/>
</dbReference>
<dbReference type="GO" id="GO:0016020">
    <property type="term" value="C:membrane"/>
    <property type="evidence" value="ECO:0007669"/>
    <property type="project" value="TreeGrafter"/>
</dbReference>
<evidence type="ECO:0000313" key="5">
    <source>
        <dbReference type="Proteomes" id="UP000236723"/>
    </source>
</evidence>
<dbReference type="InterPro" id="IPR020904">
    <property type="entry name" value="Sc_DH/Rdtase_CS"/>
</dbReference>
<dbReference type="Gene3D" id="3.40.50.720">
    <property type="entry name" value="NAD(P)-binding Rossmann-like Domain"/>
    <property type="match status" value="1"/>
</dbReference>
<dbReference type="PANTHER" id="PTHR44196:SF1">
    <property type="entry name" value="DEHYDROGENASE_REDUCTASE SDR FAMILY MEMBER 7B"/>
    <property type="match status" value="1"/>
</dbReference>